<dbReference type="PANTHER" id="PTHR48207:SF4">
    <property type="entry name" value="BLL6097 PROTEIN"/>
    <property type="match status" value="1"/>
</dbReference>
<dbReference type="Gene3D" id="3.30.1540.10">
    <property type="entry name" value="formyl-coa transferase, domain 3"/>
    <property type="match status" value="1"/>
</dbReference>
<reference evidence="2 3" key="1">
    <citation type="submission" date="2016-11" db="EMBL/GenBank/DDBJ databases">
        <authorList>
            <person name="Jaros S."/>
            <person name="Januszkiewicz K."/>
            <person name="Wedrychowicz H."/>
        </authorList>
    </citation>
    <scope>NUCLEOTIDE SEQUENCE [LARGE SCALE GENOMIC DNA]</scope>
    <source>
        <strain evidence="2 3">DSM 27406</strain>
    </source>
</reference>
<dbReference type="Gene3D" id="3.40.50.10540">
    <property type="entry name" value="Crotonobetainyl-coa:carnitine coa-transferase, domain 1"/>
    <property type="match status" value="1"/>
</dbReference>
<evidence type="ECO:0000313" key="3">
    <source>
        <dbReference type="Proteomes" id="UP000184420"/>
    </source>
</evidence>
<dbReference type="AlphaFoldDB" id="A0A1M7ABN5"/>
<keyword evidence="3" id="KW-1185">Reference proteome</keyword>
<dbReference type="EMBL" id="FRBL01000003">
    <property type="protein sequence ID" value="SHL40154.1"/>
    <property type="molecule type" value="Genomic_DNA"/>
</dbReference>
<dbReference type="RefSeq" id="WP_073079945.1">
    <property type="nucleotide sequence ID" value="NZ_FRBL01000003.1"/>
</dbReference>
<protein>
    <submittedName>
        <fullName evidence="2">Crotonobetainyl-CoA:carnitine CoA-transferase CaiB</fullName>
    </submittedName>
</protein>
<sequence length="395" mass="44203">MMDLPLEGITVLEFSQYLSGPSAGLRLADLGARVIKIERPIHGEAGRKLSIKNLWVDESSLLFHTINRNKESFAADLKNPDDIALVKQLITRADVLIHNFRPGVMKKIGLDYAAAADINPRLIYAEITGYGKDGPWREKPGQDLLLQSITGLAFTTGNFTNGPVPFGIAIADILCGSQLVQGIIAALIRRNKKGVGALVEISLMESLLDFQFELLTTYYNSRQQPKRSHTNSGHTLLGAPYGVYKTADGYIALAMMDIGVLAETIECTALYGFTNDHAFAQRDHIKALLAAHLLTQPAQHWLQRLQQRGLWAMEVFDWEKMMAHDSYRALQMEQTLKAEGKQIITTRCPIRINGRRLFSDRPAPKVGEHTEKLIREMNEVIVNKEPHAFRRYTGN</sequence>
<dbReference type="Pfam" id="PF02515">
    <property type="entry name" value="CoA_transf_3"/>
    <property type="match status" value="1"/>
</dbReference>
<gene>
    <name evidence="2" type="ORF">SAMN05444266_103215</name>
</gene>
<evidence type="ECO:0000313" key="2">
    <source>
        <dbReference type="EMBL" id="SHL40154.1"/>
    </source>
</evidence>
<dbReference type="PANTHER" id="PTHR48207">
    <property type="entry name" value="SUCCINATE--HYDROXYMETHYLGLUTARATE COA-TRANSFERASE"/>
    <property type="match status" value="1"/>
</dbReference>
<dbReference type="OrthoDB" id="9797653at2"/>
<evidence type="ECO:0000256" key="1">
    <source>
        <dbReference type="ARBA" id="ARBA00022679"/>
    </source>
</evidence>
<dbReference type="SUPFAM" id="SSF89796">
    <property type="entry name" value="CoA-transferase family III (CaiB/BaiF)"/>
    <property type="match status" value="1"/>
</dbReference>
<dbReference type="InterPro" id="IPR023606">
    <property type="entry name" value="CoA-Trfase_III_dom_1_sf"/>
</dbReference>
<dbReference type="Proteomes" id="UP000184420">
    <property type="component" value="Unassembled WGS sequence"/>
</dbReference>
<dbReference type="STRING" id="1419482.SAMN05444266_103215"/>
<organism evidence="2 3">
    <name type="scientific">Chitinophaga jiangningensis</name>
    <dbReference type="NCBI Taxonomy" id="1419482"/>
    <lineage>
        <taxon>Bacteria</taxon>
        <taxon>Pseudomonadati</taxon>
        <taxon>Bacteroidota</taxon>
        <taxon>Chitinophagia</taxon>
        <taxon>Chitinophagales</taxon>
        <taxon>Chitinophagaceae</taxon>
        <taxon>Chitinophaga</taxon>
    </lineage>
</organism>
<proteinExistence type="predicted"/>
<dbReference type="InterPro" id="IPR003673">
    <property type="entry name" value="CoA-Trfase_fam_III"/>
</dbReference>
<dbReference type="InterPro" id="IPR050483">
    <property type="entry name" value="CoA-transferase_III_domain"/>
</dbReference>
<dbReference type="InterPro" id="IPR044855">
    <property type="entry name" value="CoA-Trfase_III_dom3_sf"/>
</dbReference>
<name>A0A1M7ABN5_9BACT</name>
<accession>A0A1M7ABN5</accession>
<dbReference type="GO" id="GO:0008410">
    <property type="term" value="F:CoA-transferase activity"/>
    <property type="evidence" value="ECO:0007669"/>
    <property type="project" value="TreeGrafter"/>
</dbReference>
<keyword evidence="1 2" id="KW-0808">Transferase</keyword>